<dbReference type="RefSeq" id="WP_070963853.1">
    <property type="nucleotide sequence ID" value="NZ_CP017603.1"/>
</dbReference>
<evidence type="ECO:0000313" key="2">
    <source>
        <dbReference type="EMBL" id="AOY74853.1"/>
    </source>
</evidence>
<dbReference type="EMBL" id="CP017603">
    <property type="protein sequence ID" value="AOY74853.1"/>
    <property type="molecule type" value="Genomic_DNA"/>
</dbReference>
<evidence type="ECO:0000256" key="1">
    <source>
        <dbReference type="SAM" id="Phobius"/>
    </source>
</evidence>
<dbReference type="EMBL" id="CP020559">
    <property type="protein sequence ID" value="ARE89250.1"/>
    <property type="molecule type" value="Genomic_DNA"/>
</dbReference>
<feature type="transmembrane region" description="Helical" evidence="1">
    <location>
        <begin position="79"/>
        <end position="97"/>
    </location>
</feature>
<evidence type="ECO:0000313" key="4">
    <source>
        <dbReference type="Proteomes" id="UP000177894"/>
    </source>
</evidence>
<feature type="transmembrane region" description="Helical" evidence="1">
    <location>
        <begin position="6"/>
        <end position="22"/>
    </location>
</feature>
<proteinExistence type="predicted"/>
<dbReference type="Proteomes" id="UP000192478">
    <property type="component" value="Chromosome"/>
</dbReference>
<reference evidence="2 4" key="1">
    <citation type="submission" date="2016-10" db="EMBL/GenBank/DDBJ databases">
        <title>Complete Genome Sequence of Acetogen Clostridium formicoaceticum ATCC 27076.</title>
        <authorList>
            <person name="Bao T."/>
            <person name="Cheng C."/>
            <person name="Zhao J."/>
            <person name="Yang S.-T."/>
            <person name="Wang J."/>
            <person name="Wang M."/>
        </authorList>
    </citation>
    <scope>NUCLEOTIDE SEQUENCE [LARGE SCALE GENOMIC DNA]</scope>
    <source>
        <strain evidence="2 4">ATCC 27076</strain>
    </source>
</reference>
<keyword evidence="1" id="KW-0472">Membrane</keyword>
<keyword evidence="4" id="KW-1185">Reference proteome</keyword>
<keyword evidence="1" id="KW-1133">Transmembrane helix</keyword>
<organism evidence="3 5">
    <name type="scientific">Clostridium formicaceticum</name>
    <dbReference type="NCBI Taxonomy" id="1497"/>
    <lineage>
        <taxon>Bacteria</taxon>
        <taxon>Bacillati</taxon>
        <taxon>Bacillota</taxon>
        <taxon>Clostridia</taxon>
        <taxon>Eubacteriales</taxon>
        <taxon>Clostridiaceae</taxon>
        <taxon>Clostridium</taxon>
    </lineage>
</organism>
<sequence length="134" mass="13948">MDKLAIILVSIGAALATYYISIHMNKGAVFGSAIVTLVSGFIFPHFFPEQGATLAVMATCASYAGMVAVTKFPKISEMVAVGFIAGIVFIATTTAYAGVGGKLGTIAAISCLTWLGIKKLYAMTSAQEKERAAE</sequence>
<keyword evidence="1" id="KW-0812">Transmembrane</keyword>
<evidence type="ECO:0000313" key="3">
    <source>
        <dbReference type="EMBL" id="ARE89250.1"/>
    </source>
</evidence>
<name>A0AAC9WJ87_9CLOT</name>
<reference evidence="3 5" key="2">
    <citation type="submission" date="2017-03" db="EMBL/GenBank/DDBJ databases">
        <title>Complete sequence of Clostridium formicaceticum DSM 92.</title>
        <authorList>
            <person name="Poehlein A."/>
            <person name="Karl M."/>
            <person name="Bengelsdorf F.R."/>
            <person name="Duerre P."/>
            <person name="Daniel R."/>
        </authorList>
    </citation>
    <scope>NUCLEOTIDE SEQUENCE [LARGE SCALE GENOMIC DNA]</scope>
    <source>
        <strain evidence="3 5">DSM 92</strain>
    </source>
</reference>
<dbReference type="AlphaFoldDB" id="A0AAC9WJ87"/>
<protein>
    <submittedName>
        <fullName evidence="3">Uncharacterized protein</fullName>
    </submittedName>
</protein>
<dbReference type="Proteomes" id="UP000177894">
    <property type="component" value="Chromosome"/>
</dbReference>
<gene>
    <name evidence="2" type="ORF">BJL90_02095</name>
    <name evidence="3" type="ORF">CLFO_36570</name>
</gene>
<feature type="transmembrane region" description="Helical" evidence="1">
    <location>
        <begin position="29"/>
        <end position="47"/>
    </location>
</feature>
<dbReference type="KEGG" id="cfm:BJL90_02095"/>
<evidence type="ECO:0000313" key="5">
    <source>
        <dbReference type="Proteomes" id="UP000192478"/>
    </source>
</evidence>
<accession>A0AAC9WJ87</accession>